<dbReference type="Gene3D" id="3.30.450.20">
    <property type="entry name" value="PAS domain"/>
    <property type="match status" value="1"/>
</dbReference>
<dbReference type="PROSITE" id="PS50883">
    <property type="entry name" value="EAL"/>
    <property type="match status" value="1"/>
</dbReference>
<dbReference type="InterPro" id="IPR013656">
    <property type="entry name" value="PAS_4"/>
</dbReference>
<accession>A0A139BVI5</accession>
<gene>
    <name evidence="2" type="ORF">AWT59_1029</name>
</gene>
<evidence type="ECO:0000313" key="2">
    <source>
        <dbReference type="EMBL" id="KXS32868.1"/>
    </source>
</evidence>
<dbReference type="PANTHER" id="PTHR33121">
    <property type="entry name" value="CYCLIC DI-GMP PHOSPHODIESTERASE PDEF"/>
    <property type="match status" value="1"/>
</dbReference>
<dbReference type="InterPro" id="IPR000014">
    <property type="entry name" value="PAS"/>
</dbReference>
<dbReference type="EMBL" id="LSLI01000017">
    <property type="protein sequence ID" value="KXS32868.1"/>
    <property type="molecule type" value="Genomic_DNA"/>
</dbReference>
<dbReference type="Gene3D" id="3.20.20.450">
    <property type="entry name" value="EAL domain"/>
    <property type="match status" value="1"/>
</dbReference>
<name>A0A139BVI5_9PROT</name>
<reference evidence="2 3" key="1">
    <citation type="submission" date="2016-02" db="EMBL/GenBank/DDBJ databases">
        <authorList>
            <person name="Wen L."/>
            <person name="He K."/>
            <person name="Yang H."/>
        </authorList>
    </citation>
    <scope>NUCLEOTIDE SEQUENCE [LARGE SCALE GENOMIC DNA]</scope>
    <source>
        <strain evidence="2">ShG14-8</strain>
    </source>
</reference>
<dbReference type="NCBIfam" id="TIGR00229">
    <property type="entry name" value="sensory_box"/>
    <property type="match status" value="1"/>
</dbReference>
<dbReference type="SUPFAM" id="SSF141868">
    <property type="entry name" value="EAL domain-like"/>
    <property type="match status" value="1"/>
</dbReference>
<dbReference type="GO" id="GO:0071111">
    <property type="term" value="F:cyclic-guanylate-specific phosphodiesterase activity"/>
    <property type="evidence" value="ECO:0007669"/>
    <property type="project" value="InterPro"/>
</dbReference>
<dbReference type="CDD" id="cd01948">
    <property type="entry name" value="EAL"/>
    <property type="match status" value="1"/>
</dbReference>
<reference evidence="2 3" key="2">
    <citation type="submission" date="2016-03" db="EMBL/GenBank/DDBJ databases">
        <title>New uncultured bacterium of the family Gallionellaceae from acid mine drainage: description and reconstruction of genome based on metagenomic analysis of microbial community.</title>
        <authorList>
            <person name="Kadnikov V."/>
            <person name="Ivasenko D."/>
            <person name="Beletsky A."/>
            <person name="Mardanov A."/>
            <person name="Danilova E."/>
            <person name="Pimenov N."/>
            <person name="Karnachuk O."/>
            <person name="Ravin N."/>
        </authorList>
    </citation>
    <scope>NUCLEOTIDE SEQUENCE [LARGE SCALE GENOMIC DNA]</scope>
    <source>
        <strain evidence="2">ShG14-8</strain>
    </source>
</reference>
<dbReference type="InterPro" id="IPR035919">
    <property type="entry name" value="EAL_sf"/>
</dbReference>
<proteinExistence type="predicted"/>
<evidence type="ECO:0000313" key="3">
    <source>
        <dbReference type="Proteomes" id="UP000070578"/>
    </source>
</evidence>
<dbReference type="SMART" id="SM00052">
    <property type="entry name" value="EAL"/>
    <property type="match status" value="1"/>
</dbReference>
<sequence>MTVFAVIVTSAILVFTIYYTQLGPEWITFLTGVLLAAVLAETTRRSHAEWIVTRRTAQLSSLKAKFERESQLRKIAEQAVASSKPRLHLLDEVVPTMVAFVDREGCCQYRNRAFLDGLRLRPDQVDGRHMRDVLGAKVYRESATAVRQSLDGHAAHYERTQQMPDGTVYRFSVEHLPQFGLDGKISGFHILMNDITRPGDASIVTQNQSSIDQNLFLDSYAEQVTGQQDAGLIRMAIEKGEFSLFCQLITPLAPNSEQAAHYEILVRLMEEEETMVPPGMFFPLAEKYGLMAHLDRWVVQHVAEWVTRKKPVQDQLENSIFFINVSESTISDPGFPEYLRLTLQEYDVPGNALCFEVTDSALASSTADVAEFARQVRQCGCLVALSGFGRDRVLFDLIRGFQVEFLKIDGSVILDILRDPLKLAKVTALNRVAKQIGVKTIAEMVENEETISCLREIGIDFAQGFGISRPRPLKE</sequence>
<evidence type="ECO:0000259" key="1">
    <source>
        <dbReference type="PROSITE" id="PS50883"/>
    </source>
</evidence>
<dbReference type="InterPro" id="IPR035965">
    <property type="entry name" value="PAS-like_dom_sf"/>
</dbReference>
<dbReference type="InterPro" id="IPR001633">
    <property type="entry name" value="EAL_dom"/>
</dbReference>
<dbReference type="SUPFAM" id="SSF55785">
    <property type="entry name" value="PYP-like sensor domain (PAS domain)"/>
    <property type="match status" value="1"/>
</dbReference>
<dbReference type="AlphaFoldDB" id="A0A139BVI5"/>
<feature type="domain" description="EAL" evidence="1">
    <location>
        <begin position="226"/>
        <end position="475"/>
    </location>
</feature>
<dbReference type="PANTHER" id="PTHR33121:SF23">
    <property type="entry name" value="CYCLIC DI-GMP PHOSPHODIESTERASE PDEB"/>
    <property type="match status" value="1"/>
</dbReference>
<comment type="caution">
    <text evidence="2">The sequence shown here is derived from an EMBL/GenBank/DDBJ whole genome shotgun (WGS) entry which is preliminary data.</text>
</comment>
<dbReference type="Pfam" id="PF08448">
    <property type="entry name" value="PAS_4"/>
    <property type="match status" value="1"/>
</dbReference>
<dbReference type="Pfam" id="PF00563">
    <property type="entry name" value="EAL"/>
    <property type="match status" value="1"/>
</dbReference>
<organism evidence="2 3">
    <name type="scientific">Candidatus Gallionella acididurans</name>
    <dbReference type="NCBI Taxonomy" id="1796491"/>
    <lineage>
        <taxon>Bacteria</taxon>
        <taxon>Pseudomonadati</taxon>
        <taxon>Pseudomonadota</taxon>
        <taxon>Betaproteobacteria</taxon>
        <taxon>Nitrosomonadales</taxon>
        <taxon>Gallionellaceae</taxon>
        <taxon>Gallionella</taxon>
    </lineage>
</organism>
<dbReference type="Proteomes" id="UP000070578">
    <property type="component" value="Unassembled WGS sequence"/>
</dbReference>
<dbReference type="InterPro" id="IPR050706">
    <property type="entry name" value="Cyclic-di-GMP_PDE-like"/>
</dbReference>
<dbReference type="CDD" id="cd00130">
    <property type="entry name" value="PAS"/>
    <property type="match status" value="1"/>
</dbReference>
<protein>
    <submittedName>
        <fullName evidence="2">Diguanylate phosphodiesterase</fullName>
    </submittedName>
</protein>